<keyword evidence="1" id="KW-0245">EGF-like domain</keyword>
<dbReference type="CDD" id="cd00054">
    <property type="entry name" value="EGF_CA"/>
    <property type="match status" value="1"/>
</dbReference>
<dbReference type="Gene3D" id="2.10.25.10">
    <property type="entry name" value="Laminin"/>
    <property type="match status" value="1"/>
</dbReference>
<dbReference type="InterPro" id="IPR039051">
    <property type="entry name" value="SE-CTX-like"/>
</dbReference>
<feature type="disulfide bond" evidence="1">
    <location>
        <begin position="478"/>
        <end position="495"/>
    </location>
</feature>
<dbReference type="PROSITE" id="PS00022">
    <property type="entry name" value="EGF_1"/>
    <property type="match status" value="1"/>
</dbReference>
<evidence type="ECO:0000256" key="2">
    <source>
        <dbReference type="SAM" id="Phobius"/>
    </source>
</evidence>
<feature type="transmembrane region" description="Helical" evidence="2">
    <location>
        <begin position="533"/>
        <end position="555"/>
    </location>
</feature>
<protein>
    <recommendedName>
        <fullName evidence="3">EGF-like domain-containing protein</fullName>
    </recommendedName>
</protein>
<evidence type="ECO:0000313" key="5">
    <source>
        <dbReference type="Proteomes" id="UP000242638"/>
    </source>
</evidence>
<comment type="caution">
    <text evidence="1">Lacks conserved residue(s) required for the propagation of feature annotation.</text>
</comment>
<keyword evidence="5" id="KW-1185">Reference proteome</keyword>
<organism evidence="4 5">
    <name type="scientific">Poecilia reticulata</name>
    <name type="common">Guppy</name>
    <name type="synonym">Acanthophacelus reticulatus</name>
    <dbReference type="NCBI Taxonomy" id="8081"/>
    <lineage>
        <taxon>Eukaryota</taxon>
        <taxon>Metazoa</taxon>
        <taxon>Chordata</taxon>
        <taxon>Craniata</taxon>
        <taxon>Vertebrata</taxon>
        <taxon>Euteleostomi</taxon>
        <taxon>Actinopterygii</taxon>
        <taxon>Neopterygii</taxon>
        <taxon>Teleostei</taxon>
        <taxon>Neoteleostei</taxon>
        <taxon>Acanthomorphata</taxon>
        <taxon>Ovalentaria</taxon>
        <taxon>Atherinomorphae</taxon>
        <taxon>Cyprinodontiformes</taxon>
        <taxon>Poeciliidae</taxon>
        <taxon>Poeciliinae</taxon>
        <taxon>Poecilia</taxon>
    </lineage>
</organism>
<keyword evidence="2" id="KW-0812">Transmembrane</keyword>
<dbReference type="Proteomes" id="UP000242638">
    <property type="component" value="Unassembled WGS sequence"/>
</dbReference>
<dbReference type="GeneTree" id="ENSGT01150000287072"/>
<keyword evidence="1" id="KW-1015">Disulfide bond</keyword>
<dbReference type="Ensembl" id="ENSPRET00000017665.1">
    <property type="protein sequence ID" value="ENSPREP00000017480.1"/>
    <property type="gene ID" value="ENSPREG00000011824.1"/>
</dbReference>
<dbReference type="PROSITE" id="PS01186">
    <property type="entry name" value="EGF_2"/>
    <property type="match status" value="1"/>
</dbReference>
<reference evidence="4" key="3">
    <citation type="submission" date="2025-09" db="UniProtKB">
        <authorList>
            <consortium name="Ensembl"/>
        </authorList>
    </citation>
    <scope>IDENTIFICATION</scope>
    <source>
        <strain evidence="4">Guanapo</strain>
    </source>
</reference>
<reference evidence="4" key="2">
    <citation type="submission" date="2025-08" db="UniProtKB">
        <authorList>
            <consortium name="Ensembl"/>
        </authorList>
    </citation>
    <scope>IDENTIFICATION</scope>
    <source>
        <strain evidence="4">Guanapo</strain>
    </source>
</reference>
<evidence type="ECO:0000256" key="1">
    <source>
        <dbReference type="PROSITE-ProRule" id="PRU00076"/>
    </source>
</evidence>
<dbReference type="SMART" id="SM00181">
    <property type="entry name" value="EGF"/>
    <property type="match status" value="1"/>
</dbReference>
<accession>A0A3P9P6N7</accession>
<keyword evidence="2" id="KW-1133">Transmembrane helix</keyword>
<feature type="domain" description="EGF-like" evidence="3">
    <location>
        <begin position="469"/>
        <end position="507"/>
    </location>
</feature>
<reference evidence="5" key="1">
    <citation type="submission" date="2013-11" db="EMBL/GenBank/DDBJ databases">
        <title>The genomic landscape of the Guanapo guppy.</title>
        <authorList>
            <person name="Kuenstner A."/>
            <person name="Dreyer C."/>
        </authorList>
    </citation>
    <scope>NUCLEOTIDE SEQUENCE</scope>
    <source>
        <strain evidence="5">Guanapo</strain>
    </source>
</reference>
<dbReference type="PANTHER" id="PTHR40472:SF6">
    <property type="entry name" value="RICIN B-TYPE LECTIN DOMAIN-CONTAINING PROTEIN"/>
    <property type="match status" value="1"/>
</dbReference>
<feature type="disulfide bond" evidence="1">
    <location>
        <begin position="497"/>
        <end position="506"/>
    </location>
</feature>
<dbReference type="PROSITE" id="PS50026">
    <property type="entry name" value="EGF_3"/>
    <property type="match status" value="1"/>
</dbReference>
<evidence type="ECO:0000313" key="4">
    <source>
        <dbReference type="Ensembl" id="ENSPREP00000017480.1"/>
    </source>
</evidence>
<dbReference type="OMA" id="ILLHWAT"/>
<dbReference type="AlphaFoldDB" id="A0A3P9P6N7"/>
<proteinExistence type="predicted"/>
<dbReference type="Bgee" id="ENSPREG00000011824">
    <property type="expression patterns" value="Expressed in caudal fin"/>
</dbReference>
<evidence type="ECO:0000259" key="3">
    <source>
        <dbReference type="PROSITE" id="PS50026"/>
    </source>
</evidence>
<name>A0A3P9P6N7_POERE</name>
<keyword evidence="2" id="KW-0472">Membrane</keyword>
<dbReference type="PANTHER" id="PTHR40472">
    <property type="entry name" value="RICIN B-TYPE LECTIN DOMAIN-CONTAINING PROTEIN"/>
    <property type="match status" value="1"/>
</dbReference>
<dbReference type="SUPFAM" id="SSF57196">
    <property type="entry name" value="EGF/Laminin"/>
    <property type="match status" value="1"/>
</dbReference>
<dbReference type="Pfam" id="PF00008">
    <property type="entry name" value="EGF"/>
    <property type="match status" value="1"/>
</dbReference>
<sequence length="588" mass="67131">MVLIPCCMLCFSAMAPNKSASMLLSSVILLHWATFSVRSDLSISALRRELVSESMELTEKTLDVAKESLSLFKDVMGSMDSKKLSAVMKGISSFSSFAPGVGAVVFSVVNMVLAFIPQEDPVLNEVKKGFAEVNQKLDSLSFKISNLAADVEWFNYASIYSRDELAIFNTWEKFGEFLHRTESQSPEETSKKIKIFTRYYESSGAESSVSNLYRYLTVNSTSLSENLNSLLKKKFKCDVYMISRYNLYLSSLFWKGMVLNQFYWKLTGVKSKAAEPGQMFKKVSEAQLSAVEFCLTNYKQYLQKDVVEITKDQGSDQNSLALQVKEALDKKYSWYNWVVVVFDKSQNKNIMLNAEFTFTAGNLVVAVDYTVKADMVHVEEVKDTARECFENKKCERKTISQFFMTAQRCSHKWFSNYHDEEITIPLKKYAKVTQVAYRNQFVEVPTPFHRVKCSWDGYESWISVHYSRLLPVCVNNQCKNNGICKRLLRSNEWYCECPDGYYGDTCEKQMIITEPDPTLTPVPTSPVVPKQQVIIIITIISVLIILFVLVLIAVLKRRNHSLCRHLNGPCLELKRGGEHQGSEDCRNL</sequence>
<dbReference type="InterPro" id="IPR000742">
    <property type="entry name" value="EGF"/>
</dbReference>